<name>A0A841KXN6_9FIRM</name>
<accession>A0A841KXN6</accession>
<feature type="region of interest" description="Disordered" evidence="1">
    <location>
        <begin position="1"/>
        <end position="24"/>
    </location>
</feature>
<dbReference type="InterPro" id="IPR054845">
    <property type="entry name" value="Exosporium_prot_C"/>
</dbReference>
<organism evidence="2 3">
    <name type="scientific">Anaerosolibacter carboniphilus</name>
    <dbReference type="NCBI Taxonomy" id="1417629"/>
    <lineage>
        <taxon>Bacteria</taxon>
        <taxon>Bacillati</taxon>
        <taxon>Bacillota</taxon>
        <taxon>Clostridia</taxon>
        <taxon>Peptostreptococcales</taxon>
        <taxon>Thermotaleaceae</taxon>
        <taxon>Anaerosolibacter</taxon>
    </lineage>
</organism>
<evidence type="ECO:0000313" key="2">
    <source>
        <dbReference type="EMBL" id="MBB6216760.1"/>
    </source>
</evidence>
<keyword evidence="3" id="KW-1185">Reference proteome</keyword>
<reference evidence="2 3" key="1">
    <citation type="submission" date="2020-08" db="EMBL/GenBank/DDBJ databases">
        <title>Genomic Encyclopedia of Type Strains, Phase IV (KMG-IV): sequencing the most valuable type-strain genomes for metagenomic binning, comparative biology and taxonomic classification.</title>
        <authorList>
            <person name="Goeker M."/>
        </authorList>
    </citation>
    <scope>NUCLEOTIDE SEQUENCE [LARGE SCALE GENOMIC DNA]</scope>
    <source>
        <strain evidence="2 3">DSM 103526</strain>
    </source>
</reference>
<dbReference type="EMBL" id="JACHEN010000017">
    <property type="protein sequence ID" value="MBB6216760.1"/>
    <property type="molecule type" value="Genomic_DNA"/>
</dbReference>
<gene>
    <name evidence="2" type="ORF">HNQ80_002864</name>
</gene>
<sequence length="275" mass="30841">MPWIRYDPSMYGNKKQKQKRQEPPIKTACVRTTGGIASDCVNTPVEITALSTGAVAKIPVVLAELTLQLNVNAVIDLPESAWEIKRIKKHVKVTQCLLIQDTNMLFIKGFVRKNIDYTTHCCSNSQGSCGDIKQCTVDVPFSCTTALVFNGIDPLPPVPSISTEFEYFRKQELNDLGFADKDKLLSGDLSEFNQTSTEFFNELPFCDLVSARIVEFDEFLNPTHPTGGKIPFAEKFFESIEEKMIIFLTLKIMQNRQVAIPPISIVPVCSDYEQC</sequence>
<proteinExistence type="predicted"/>
<dbReference type="AlphaFoldDB" id="A0A841KXN6"/>
<dbReference type="NCBIfam" id="NF045794">
    <property type="entry name" value="CsxC_fam"/>
    <property type="match status" value="1"/>
</dbReference>
<dbReference type="Proteomes" id="UP000579281">
    <property type="component" value="Unassembled WGS sequence"/>
</dbReference>
<protein>
    <recommendedName>
        <fullName evidence="4">DUF3794 domain-containing protein</fullName>
    </recommendedName>
</protein>
<comment type="caution">
    <text evidence="2">The sequence shown here is derived from an EMBL/GenBank/DDBJ whole genome shotgun (WGS) entry which is preliminary data.</text>
</comment>
<evidence type="ECO:0008006" key="4">
    <source>
        <dbReference type="Google" id="ProtNLM"/>
    </source>
</evidence>
<dbReference type="RefSeq" id="WP_207727024.1">
    <property type="nucleotide sequence ID" value="NZ_JACHEN010000017.1"/>
</dbReference>
<evidence type="ECO:0000313" key="3">
    <source>
        <dbReference type="Proteomes" id="UP000579281"/>
    </source>
</evidence>
<evidence type="ECO:0000256" key="1">
    <source>
        <dbReference type="SAM" id="MobiDB-lite"/>
    </source>
</evidence>